<name>A0A382SFA6_9ZZZZ</name>
<feature type="compositionally biased region" description="Polar residues" evidence="1">
    <location>
        <begin position="1"/>
        <end position="10"/>
    </location>
</feature>
<proteinExistence type="predicted"/>
<organism evidence="3">
    <name type="scientific">marine metagenome</name>
    <dbReference type="NCBI Taxonomy" id="408172"/>
    <lineage>
        <taxon>unclassified sequences</taxon>
        <taxon>metagenomes</taxon>
        <taxon>ecological metagenomes</taxon>
    </lineage>
</organism>
<reference evidence="3" key="1">
    <citation type="submission" date="2018-05" db="EMBL/GenBank/DDBJ databases">
        <authorList>
            <person name="Lanie J.A."/>
            <person name="Ng W.-L."/>
            <person name="Kazmierczak K.M."/>
            <person name="Andrzejewski T.M."/>
            <person name="Davidsen T.M."/>
            <person name="Wayne K.J."/>
            <person name="Tettelin H."/>
            <person name="Glass J.I."/>
            <person name="Rusch D."/>
            <person name="Podicherti R."/>
            <person name="Tsui H.-C.T."/>
            <person name="Winkler M.E."/>
        </authorList>
    </citation>
    <scope>NUCLEOTIDE SEQUENCE</scope>
</reference>
<feature type="compositionally biased region" description="Low complexity" evidence="1">
    <location>
        <begin position="37"/>
        <end position="53"/>
    </location>
</feature>
<accession>A0A382SFA6</accession>
<dbReference type="Pfam" id="PF00140">
    <property type="entry name" value="Sigma70_r1_2"/>
    <property type="match status" value="1"/>
</dbReference>
<evidence type="ECO:0000259" key="2">
    <source>
        <dbReference type="Pfam" id="PF00140"/>
    </source>
</evidence>
<dbReference type="GO" id="GO:0016987">
    <property type="term" value="F:sigma factor activity"/>
    <property type="evidence" value="ECO:0007669"/>
    <property type="project" value="InterPro"/>
</dbReference>
<dbReference type="InterPro" id="IPR009042">
    <property type="entry name" value="RNA_pol_sigma70_r1_2"/>
</dbReference>
<dbReference type="GO" id="GO:0006352">
    <property type="term" value="P:DNA-templated transcription initiation"/>
    <property type="evidence" value="ECO:0007669"/>
    <property type="project" value="InterPro"/>
</dbReference>
<evidence type="ECO:0000256" key="1">
    <source>
        <dbReference type="SAM" id="MobiDB-lite"/>
    </source>
</evidence>
<protein>
    <recommendedName>
        <fullName evidence="2">RNA polymerase sigma-70 region 1.2 domain-containing protein</fullName>
    </recommendedName>
</protein>
<dbReference type="AlphaFoldDB" id="A0A382SFA6"/>
<feature type="non-terminal residue" evidence="3">
    <location>
        <position position="271"/>
    </location>
</feature>
<dbReference type="EMBL" id="UINC01128410">
    <property type="protein sequence ID" value="SVD08145.1"/>
    <property type="molecule type" value="Genomic_DNA"/>
</dbReference>
<dbReference type="Gene3D" id="1.10.601.10">
    <property type="entry name" value="RNA Polymerase Primary Sigma Factor"/>
    <property type="match status" value="1"/>
</dbReference>
<dbReference type="GO" id="GO:0003677">
    <property type="term" value="F:DNA binding"/>
    <property type="evidence" value="ECO:0007669"/>
    <property type="project" value="InterPro"/>
</dbReference>
<feature type="region of interest" description="Disordered" evidence="1">
    <location>
        <begin position="1"/>
        <end position="61"/>
    </location>
</feature>
<dbReference type="SUPFAM" id="SSF88946">
    <property type="entry name" value="Sigma2 domain of RNA polymerase sigma factors"/>
    <property type="match status" value="1"/>
</dbReference>
<evidence type="ECO:0000313" key="3">
    <source>
        <dbReference type="EMBL" id="SVD08145.1"/>
    </source>
</evidence>
<gene>
    <name evidence="3" type="ORF">METZ01_LOCUS360999</name>
</gene>
<dbReference type="InterPro" id="IPR013325">
    <property type="entry name" value="RNA_pol_sigma_r2"/>
</dbReference>
<feature type="domain" description="RNA polymerase sigma-70 region 1.2" evidence="2">
    <location>
        <begin position="86"/>
        <end position="117"/>
    </location>
</feature>
<sequence length="271" mass="31004">MDIDYTSESAIDSDKIPVQTDYFSTEDKEGPMDLDQASGSNSSANLNSSRNLSPHSDEEWGFLSGAKDKDLDLSVDDPSNRVMESDVLQVYFQKMGSHTLLNAQEERDVARQIEDGVMKMKSIFSQSIPVQDYLAAMMADLKTGKLRAVRLIAGLDEDDNLIEDEQKAQRKLISRLQRYQKSARLLRKLDPRKQNKERESLTRSLEKELVRINFNSEQIASMYAVMKGQHQQIQKLQTEIQTFADSTVAETLKSQPKFQTWKEVKSQQNWN</sequence>